<comment type="caution">
    <text evidence="1">The sequence shown here is derived from an EMBL/GenBank/DDBJ whole genome shotgun (WGS) entry which is preliminary data.</text>
</comment>
<organism evidence="1 2">
    <name type="scientific">Tachysurus vachellii</name>
    <name type="common">Darkbarbel catfish</name>
    <name type="synonym">Pelteobagrus vachellii</name>
    <dbReference type="NCBI Taxonomy" id="175792"/>
    <lineage>
        <taxon>Eukaryota</taxon>
        <taxon>Metazoa</taxon>
        <taxon>Chordata</taxon>
        <taxon>Craniata</taxon>
        <taxon>Vertebrata</taxon>
        <taxon>Euteleostomi</taxon>
        <taxon>Actinopterygii</taxon>
        <taxon>Neopterygii</taxon>
        <taxon>Teleostei</taxon>
        <taxon>Ostariophysi</taxon>
        <taxon>Siluriformes</taxon>
        <taxon>Bagridae</taxon>
        <taxon>Tachysurus</taxon>
    </lineage>
</organism>
<dbReference type="AlphaFoldDB" id="A0AA88IE12"/>
<name>A0AA88IE12_TACVA</name>
<dbReference type="Proteomes" id="UP001187315">
    <property type="component" value="Unassembled WGS sequence"/>
</dbReference>
<evidence type="ECO:0000313" key="1">
    <source>
        <dbReference type="EMBL" id="KAK2814780.1"/>
    </source>
</evidence>
<evidence type="ECO:0000313" key="2">
    <source>
        <dbReference type="Proteomes" id="UP001187315"/>
    </source>
</evidence>
<protein>
    <submittedName>
        <fullName evidence="1">Uncharacterized protein</fullName>
    </submittedName>
</protein>
<accession>A0AA88IE12</accession>
<keyword evidence="2" id="KW-1185">Reference proteome</keyword>
<proteinExistence type="predicted"/>
<reference evidence="1" key="1">
    <citation type="submission" date="2023-08" db="EMBL/GenBank/DDBJ databases">
        <title>Pelteobagrus vachellii genome.</title>
        <authorList>
            <person name="Liu H."/>
        </authorList>
    </citation>
    <scope>NUCLEOTIDE SEQUENCE</scope>
    <source>
        <strain evidence="1">PRFRI_2022a</strain>
        <tissue evidence="1">Muscle</tissue>
    </source>
</reference>
<gene>
    <name evidence="1" type="ORF">Q7C36_023046</name>
</gene>
<sequence>MIVPNLCQHSSLITSRLWCQISMLQLHNSTKAKPLVIANICSLSGCNFRIKSKPSFSLATGNRIQLQNILDLLVSRLERFIFCTRTKSQPAVAIVAIVGADIL</sequence>
<dbReference type="EMBL" id="JAVHJS010000026">
    <property type="protein sequence ID" value="KAK2814780.1"/>
    <property type="molecule type" value="Genomic_DNA"/>
</dbReference>